<reference evidence="2" key="1">
    <citation type="submission" date="2021-04" db="EMBL/GenBank/DDBJ databases">
        <title>The complete genome sequence of Caulobacter sp. S6.</title>
        <authorList>
            <person name="Tang Y."/>
            <person name="Ouyang W."/>
            <person name="Liu Q."/>
            <person name="Huang B."/>
            <person name="Guo Z."/>
            <person name="Lei P."/>
        </authorList>
    </citation>
    <scope>NUCLEOTIDE SEQUENCE</scope>
    <source>
        <strain evidence="2">S6</strain>
    </source>
</reference>
<evidence type="ECO:0000313" key="3">
    <source>
        <dbReference type="Proteomes" id="UP000676409"/>
    </source>
</evidence>
<dbReference type="AlphaFoldDB" id="A0A975IWI3"/>
<feature type="compositionally biased region" description="Basic and acidic residues" evidence="1">
    <location>
        <begin position="26"/>
        <end position="36"/>
    </location>
</feature>
<dbReference type="RefSeq" id="WP_211940158.1">
    <property type="nucleotide sequence ID" value="NZ_CP073078.1"/>
</dbReference>
<protein>
    <submittedName>
        <fullName evidence="2">Uncharacterized protein</fullName>
    </submittedName>
</protein>
<evidence type="ECO:0000256" key="1">
    <source>
        <dbReference type="SAM" id="MobiDB-lite"/>
    </source>
</evidence>
<sequence length="115" mass="13136">MMDAKTILEHLIALSPPPPELPETSPHNESRAEPDPDFIAARKAEIEKMCDGPVVWSAELSTHSPRWGYLWRGDFWEPKRKRQRYPTRVVCRKMADGTPSMIVSTKWGGEPPLKL</sequence>
<organism evidence="2 3">
    <name type="scientific">Phenylobacterium montanum</name>
    <dbReference type="NCBI Taxonomy" id="2823693"/>
    <lineage>
        <taxon>Bacteria</taxon>
        <taxon>Pseudomonadati</taxon>
        <taxon>Pseudomonadota</taxon>
        <taxon>Alphaproteobacteria</taxon>
        <taxon>Caulobacterales</taxon>
        <taxon>Caulobacteraceae</taxon>
        <taxon>Phenylobacterium</taxon>
    </lineage>
</organism>
<proteinExistence type="predicted"/>
<evidence type="ECO:0000313" key="2">
    <source>
        <dbReference type="EMBL" id="QUD90107.1"/>
    </source>
</evidence>
<name>A0A975IWI3_9CAUL</name>
<gene>
    <name evidence="2" type="ORF">KCG34_09685</name>
</gene>
<keyword evidence="3" id="KW-1185">Reference proteome</keyword>
<accession>A0A975IWI3</accession>
<dbReference type="Proteomes" id="UP000676409">
    <property type="component" value="Chromosome"/>
</dbReference>
<dbReference type="EMBL" id="CP073078">
    <property type="protein sequence ID" value="QUD90107.1"/>
    <property type="molecule type" value="Genomic_DNA"/>
</dbReference>
<dbReference type="KEGG" id="caul:KCG34_09685"/>
<feature type="region of interest" description="Disordered" evidence="1">
    <location>
        <begin position="1"/>
        <end position="36"/>
    </location>
</feature>